<protein>
    <submittedName>
        <fullName evidence="2">Carbohydrate ABC transporter substrate-binding protein</fullName>
    </submittedName>
</protein>
<proteinExistence type="predicted"/>
<dbReference type="InterPro" id="IPR006059">
    <property type="entry name" value="SBP"/>
</dbReference>
<dbReference type="SUPFAM" id="SSF53850">
    <property type="entry name" value="Periplasmic binding protein-like II"/>
    <property type="match status" value="1"/>
</dbReference>
<name>A0A938X9N4_9CLOT</name>
<evidence type="ECO:0000256" key="1">
    <source>
        <dbReference type="SAM" id="SignalP"/>
    </source>
</evidence>
<accession>A0A938X9N4</accession>
<keyword evidence="1" id="KW-0732">Signal</keyword>
<dbReference type="AlphaFoldDB" id="A0A938X9N4"/>
<organism evidence="2 3">
    <name type="scientific">Mordavella massiliensis</name>
    <dbReference type="NCBI Taxonomy" id="1871024"/>
    <lineage>
        <taxon>Bacteria</taxon>
        <taxon>Bacillati</taxon>
        <taxon>Bacillota</taxon>
        <taxon>Clostridia</taxon>
        <taxon>Eubacteriales</taxon>
        <taxon>Clostridiaceae</taxon>
        <taxon>Mordavella</taxon>
    </lineage>
</organism>
<dbReference type="Gene3D" id="3.40.190.10">
    <property type="entry name" value="Periplasmic binding protein-like II"/>
    <property type="match status" value="2"/>
</dbReference>
<feature type="signal peptide" evidence="1">
    <location>
        <begin position="1"/>
        <end position="21"/>
    </location>
</feature>
<dbReference type="InterPro" id="IPR050490">
    <property type="entry name" value="Bact_solute-bd_prot1"/>
</dbReference>
<dbReference type="Proteomes" id="UP000705508">
    <property type="component" value="Unassembled WGS sequence"/>
</dbReference>
<evidence type="ECO:0000313" key="2">
    <source>
        <dbReference type="EMBL" id="MBM6947789.1"/>
    </source>
</evidence>
<dbReference type="PANTHER" id="PTHR43649">
    <property type="entry name" value="ARABINOSE-BINDING PROTEIN-RELATED"/>
    <property type="match status" value="1"/>
</dbReference>
<dbReference type="Pfam" id="PF01547">
    <property type="entry name" value="SBP_bac_1"/>
    <property type="match status" value="1"/>
</dbReference>
<dbReference type="EMBL" id="JACJKS010000004">
    <property type="protein sequence ID" value="MBM6947789.1"/>
    <property type="molecule type" value="Genomic_DNA"/>
</dbReference>
<feature type="chain" id="PRO_5039283445" evidence="1">
    <location>
        <begin position="22"/>
        <end position="447"/>
    </location>
</feature>
<comment type="caution">
    <text evidence="2">The sequence shown here is derived from an EMBL/GenBank/DDBJ whole genome shotgun (WGS) entry which is preliminary data.</text>
</comment>
<gene>
    <name evidence="2" type="ORF">H6A20_03795</name>
</gene>
<dbReference type="RefSeq" id="WP_204905842.1">
    <property type="nucleotide sequence ID" value="NZ_JACJKS010000004.1"/>
</dbReference>
<reference evidence="2" key="2">
    <citation type="journal article" date="2021" name="Sci. Rep.">
        <title>The distribution of antibiotic resistance genes in chicken gut microbiota commensals.</title>
        <authorList>
            <person name="Juricova H."/>
            <person name="Matiasovicova J."/>
            <person name="Kubasova T."/>
            <person name="Cejkova D."/>
            <person name="Rychlik I."/>
        </authorList>
    </citation>
    <scope>NUCLEOTIDE SEQUENCE</scope>
    <source>
        <strain evidence="2">An582</strain>
    </source>
</reference>
<reference evidence="2" key="1">
    <citation type="submission" date="2020-08" db="EMBL/GenBank/DDBJ databases">
        <authorList>
            <person name="Cejkova D."/>
            <person name="Kubasova T."/>
            <person name="Jahodarova E."/>
            <person name="Rychlik I."/>
        </authorList>
    </citation>
    <scope>NUCLEOTIDE SEQUENCE</scope>
    <source>
        <strain evidence="2">An582</strain>
    </source>
</reference>
<sequence length="447" mass="50123">MRKARILLPAVVCLLCMTACSGEKIETGELAEGDTQESQAPDLTLFFSGENTVWISAIEDLCSAFSKEYPQYTLEVEYSSGDDYTEELKAKEALDEFPDIFEIEDPYMFEEADMLGAVDGEIGELVEQPIMDDGKICALPFYGTSYGIIYNQVIFKEYGLSVPNTYGEFLELCGQLKNLGITPLAVGGSESSADQGWINYFFLKDVETGRSTWIQDRISGKVSFQDPEVTEALTEFRDLMTGEYVLEDSINMGDTQIISYMIDQKVAMYYGTPAMLAKIWEAYPRAMDSDKTPLGEELENDTVQIRPGWFYMPDDSGTRIVMEQTGSIWAASKACMGIPTKKKAADTFLKFCYRTENYRKVLQAMNGMPVTNDGVLYAAPAVQQNVIIDYRYADRISRYLGNMETPASFRGDMQETVHSLASNTIEVGTAARQLDEKWNEAEKEQAE</sequence>
<dbReference type="PANTHER" id="PTHR43649:SF12">
    <property type="entry name" value="DIACETYLCHITOBIOSE BINDING PROTEIN DASA"/>
    <property type="match status" value="1"/>
</dbReference>
<evidence type="ECO:0000313" key="3">
    <source>
        <dbReference type="Proteomes" id="UP000705508"/>
    </source>
</evidence>